<dbReference type="InterPro" id="IPR027417">
    <property type="entry name" value="P-loop_NTPase"/>
</dbReference>
<keyword evidence="2" id="KW-0853">WD repeat</keyword>
<comment type="caution">
    <text evidence="5">The sequence shown here is derived from an EMBL/GenBank/DDBJ whole genome shotgun (WGS) entry which is preliminary data.</text>
</comment>
<evidence type="ECO:0000259" key="4">
    <source>
        <dbReference type="PROSITE" id="PS50837"/>
    </source>
</evidence>
<dbReference type="Gene3D" id="3.40.50.300">
    <property type="entry name" value="P-loop containing nucleotide triphosphate hydrolases"/>
    <property type="match status" value="1"/>
</dbReference>
<dbReference type="PROSITE" id="PS50837">
    <property type="entry name" value="NACHT"/>
    <property type="match status" value="1"/>
</dbReference>
<sequence>MTDDLRRFKVRFKKKVKDLLTSSDGLDSSAADKEETSEQSGIPPAAPHKNDTFSPEAKVLDTSGWDKIWVEAYKKVKEDPKDAIVVTKLELFLGNEDETNDFAIAADDGDSAAAANSMRLKAIQKIAEERLDAFEEGKLSFNVGKRPIVVRETIIKAVDVINALKPIISGAVVAEPTAALAWAGITTALPILEGIFKQDENAATGLTEIAFLMARYQIFHEPDFASDLQSTSHSVASLEVLQRVKDELVSIYAAIYVYEARFILQYATRNKMHRAIRNALNADDWKDLWSDIRSKASRIDEGIRDQLGVKTLEAWKKIQIIEMRTGRIESVQQDILKSVEDIDRRQLYQSLKITGNAFFDSRKISDTEGPCLQGTQQQILKSIQDWAEDPADTMILWLEGMAGTGKTSISRTVASALHEEQAFTVGLDPPHGTFLGASFFFNKVDATRNNTKEFFTSIAWCLSTISPGNGSPIIKAIRDNQGIETKSPQEQFRKLIADPLAWLDKNTFVPLQLLVIVDALDECDDKDAETLLGMLENLHHLGQVRLRLFITSRREGHISRSFRDLPSHLHRTLRLQKIKPSLGRESDIMVYLSERLKDISRRYQVRDGGLNHSDIEKLAEKSDGLFIYAVTACRFLDNSQFSNKEFRDMRLNLILEQDQGPQQEVDGIYLKVLRFPDFDEEPESVRELFYTRISRLIGFAIVLLRPVSVDTLCKLLTKEGANIDYYLDYLHPILNIPDDPEVPIGLIHLSFRDFMLDEKRSQLLPFSVREPDMHRDILDRCLEIMETGLRHNICHLGLPGTFVTGVDSAQVQSYIPPSLQYACLHWISHLVKIDGESLTQSGLKYRGAAQVFLQKRLLFWLEVMAFIREAPSIIPIIGRLESFIHRTEEPELRSLVRDAKLFVRDNIWIIENAPMQIYCSSLLFCPSNSKVRLYYQDQIPNWITTKPKTAESEVSEIYTLHGHRDRIRDVAFSPTEALLASASDDKTTRIWDYVAGSEQYRFHDPGGPVCLSFSIDGLRLASGCSNGTICVRNFKKASEVCFSCHSEVVQVCFSPTASNVLAALCNDCVLRIWDLDHKHQGPVQHAWTPEYRMGFTFSPDGRIIAVCRGCRISLFNVIEAKVVGQFKVANYASVMAFSIDLRILAVRQNDSIDFWDITSSDTYLIQSHEVGFSKYSFLYLPTDEKFKIHQTSSGILELFEPSTGLTIGKFQRQSGGALSHDGALVADISIYHPVIRVFSDHSTPPLHREMESAPGYVELLDDSTALSYDDVKVTKNWNVVDGGMEPFLGLVRTIKRSANGKTFILQLNQGDEFQVWETSPRQSKYTFSKMADVVFVPGSSHLATLSLSGDLQFLNWNTQICGFEPIWGFRLEDVFSARIPCIHYSASTLYLSPNGQEAIVNLDAPSGTPEMTSCQLWNLVNKIKVNAALLDAVTDITFSPANDFYTVEYDYGRQVRLFQVSNGEKVENCDLYGYSSLTFHPVERLFAVWSIYRNSVVIWEGLPWSQKLPLRVSRQWVKNVALSATSKIAVLSSSNEISVSTIEVWDIVTRQKIYSHTIDLSGHLFSFNFSIDEGFLESSRGRIPVPIRHSTDEGSDQQWGDLHNGLPKFLEHRAIRHVNQSAPYVLNSS</sequence>
<evidence type="ECO:0000313" key="5">
    <source>
        <dbReference type="EMBL" id="RGP81028.1"/>
    </source>
</evidence>
<dbReference type="SUPFAM" id="SSF50978">
    <property type="entry name" value="WD40 repeat-like"/>
    <property type="match status" value="1"/>
</dbReference>
<organism evidence="5 6">
    <name type="scientific">Fusarium longipes</name>
    <dbReference type="NCBI Taxonomy" id="694270"/>
    <lineage>
        <taxon>Eukaryota</taxon>
        <taxon>Fungi</taxon>
        <taxon>Dikarya</taxon>
        <taxon>Ascomycota</taxon>
        <taxon>Pezizomycotina</taxon>
        <taxon>Sordariomycetes</taxon>
        <taxon>Hypocreomycetidae</taxon>
        <taxon>Hypocreales</taxon>
        <taxon>Nectriaceae</taxon>
        <taxon>Fusarium</taxon>
    </lineage>
</organism>
<dbReference type="InterPro" id="IPR036322">
    <property type="entry name" value="WD40_repeat_dom_sf"/>
</dbReference>
<feature type="domain" description="NACHT" evidence="4">
    <location>
        <begin position="394"/>
        <end position="553"/>
    </location>
</feature>
<reference evidence="5 6" key="1">
    <citation type="journal article" date="2018" name="PLoS Pathog.">
        <title>Evolution of structural diversity of trichothecenes, a family of toxins produced by plant pathogenic and entomopathogenic fungi.</title>
        <authorList>
            <person name="Proctor R.H."/>
            <person name="McCormick S.P."/>
            <person name="Kim H.S."/>
            <person name="Cardoza R.E."/>
            <person name="Stanley A.M."/>
            <person name="Lindo L."/>
            <person name="Kelly A."/>
            <person name="Brown D.W."/>
            <person name="Lee T."/>
            <person name="Vaughan M.M."/>
            <person name="Alexander N.J."/>
            <person name="Busman M."/>
            <person name="Gutierrez S."/>
        </authorList>
    </citation>
    <scope>NUCLEOTIDE SEQUENCE [LARGE SCALE GENOMIC DNA]</scope>
    <source>
        <strain evidence="5 6">NRRL 20695</strain>
    </source>
</reference>
<accession>A0A395T8I4</accession>
<dbReference type="STRING" id="694270.A0A395T8I4"/>
<keyword evidence="6" id="KW-1185">Reference proteome</keyword>
<evidence type="ECO:0000256" key="2">
    <source>
        <dbReference type="PROSITE-ProRule" id="PRU00221"/>
    </source>
</evidence>
<evidence type="ECO:0000313" key="6">
    <source>
        <dbReference type="Proteomes" id="UP000266234"/>
    </source>
</evidence>
<dbReference type="InterPro" id="IPR001680">
    <property type="entry name" value="WD40_rpt"/>
</dbReference>
<dbReference type="SUPFAM" id="SSF50998">
    <property type="entry name" value="Quinoprotein alcohol dehydrogenase-like"/>
    <property type="match status" value="1"/>
</dbReference>
<dbReference type="EMBL" id="PXOG01000016">
    <property type="protein sequence ID" value="RGP81028.1"/>
    <property type="molecule type" value="Genomic_DNA"/>
</dbReference>
<dbReference type="InterPro" id="IPR007111">
    <property type="entry name" value="NACHT_NTPase"/>
</dbReference>
<evidence type="ECO:0000256" key="1">
    <source>
        <dbReference type="ARBA" id="ARBA00022737"/>
    </source>
</evidence>
<dbReference type="Proteomes" id="UP000266234">
    <property type="component" value="Unassembled WGS sequence"/>
</dbReference>
<protein>
    <submittedName>
        <fullName evidence="5">Wd40 repeat</fullName>
    </submittedName>
</protein>
<dbReference type="SUPFAM" id="SSF52540">
    <property type="entry name" value="P-loop containing nucleoside triphosphate hydrolases"/>
    <property type="match status" value="1"/>
</dbReference>
<dbReference type="InterPro" id="IPR056884">
    <property type="entry name" value="NPHP3-like_N"/>
</dbReference>
<dbReference type="InterPro" id="IPR015943">
    <property type="entry name" value="WD40/YVTN_repeat-like_dom_sf"/>
</dbReference>
<dbReference type="SMART" id="SM00320">
    <property type="entry name" value="WD40"/>
    <property type="match status" value="5"/>
</dbReference>
<gene>
    <name evidence="5" type="ORF">FLONG3_817</name>
</gene>
<keyword evidence="1" id="KW-0677">Repeat</keyword>
<feature type="repeat" description="WD" evidence="2">
    <location>
        <begin position="960"/>
        <end position="1001"/>
    </location>
</feature>
<name>A0A395T8I4_9HYPO</name>
<dbReference type="PANTHER" id="PTHR10039">
    <property type="entry name" value="AMELOGENIN"/>
    <property type="match status" value="1"/>
</dbReference>
<dbReference type="PROSITE" id="PS50082">
    <property type="entry name" value="WD_REPEATS_2"/>
    <property type="match status" value="1"/>
</dbReference>
<feature type="region of interest" description="Disordered" evidence="3">
    <location>
        <begin position="23"/>
        <end position="56"/>
    </location>
</feature>
<proteinExistence type="predicted"/>
<dbReference type="InterPro" id="IPR031359">
    <property type="entry name" value="NACHT_N"/>
</dbReference>
<dbReference type="Pfam" id="PF17100">
    <property type="entry name" value="NACHT_N"/>
    <property type="match status" value="1"/>
</dbReference>
<dbReference type="OrthoDB" id="538223at2759"/>
<dbReference type="Gene3D" id="2.130.10.10">
    <property type="entry name" value="YVTN repeat-like/Quinoprotein amine dehydrogenase"/>
    <property type="match status" value="2"/>
</dbReference>
<dbReference type="Pfam" id="PF00400">
    <property type="entry name" value="WD40"/>
    <property type="match status" value="3"/>
</dbReference>
<evidence type="ECO:0000256" key="3">
    <source>
        <dbReference type="SAM" id="MobiDB-lite"/>
    </source>
</evidence>
<dbReference type="PROSITE" id="PS50294">
    <property type="entry name" value="WD_REPEATS_REGION"/>
    <property type="match status" value="1"/>
</dbReference>
<dbReference type="PANTHER" id="PTHR10039:SF14">
    <property type="entry name" value="NACHT DOMAIN-CONTAINING PROTEIN"/>
    <property type="match status" value="1"/>
</dbReference>
<dbReference type="Pfam" id="PF24883">
    <property type="entry name" value="NPHP3_N"/>
    <property type="match status" value="1"/>
</dbReference>
<dbReference type="InterPro" id="IPR011047">
    <property type="entry name" value="Quinoprotein_ADH-like_sf"/>
</dbReference>